<dbReference type="Gene3D" id="1.20.890.10">
    <property type="entry name" value="cAMP-dependent protein kinase regulatory subunit, dimerization-anchoring domain"/>
    <property type="match status" value="1"/>
</dbReference>
<dbReference type="Proteomes" id="UP000694891">
    <property type="component" value="Unplaced"/>
</dbReference>
<reference evidence="3" key="1">
    <citation type="submission" date="2025-08" db="UniProtKB">
        <authorList>
            <consortium name="RefSeq"/>
        </authorList>
    </citation>
    <scope>IDENTIFICATION</scope>
</reference>
<dbReference type="PANTHER" id="PTHR15505:SF4">
    <property type="entry name" value="RIIA DOMAIN-CONTAINING PROTEIN 1"/>
    <property type="match status" value="1"/>
</dbReference>
<gene>
    <name evidence="3" type="primary">riiad1</name>
</gene>
<dbReference type="CDD" id="cd22971">
    <property type="entry name" value="DD_RIIAD1"/>
    <property type="match status" value="1"/>
</dbReference>
<organism evidence="2 3">
    <name type="scientific">Stegastes partitus</name>
    <name type="common">bicolor damselfish</name>
    <dbReference type="NCBI Taxonomy" id="144197"/>
    <lineage>
        <taxon>Eukaryota</taxon>
        <taxon>Metazoa</taxon>
        <taxon>Chordata</taxon>
        <taxon>Craniata</taxon>
        <taxon>Vertebrata</taxon>
        <taxon>Euteleostomi</taxon>
        <taxon>Actinopterygii</taxon>
        <taxon>Neopterygii</taxon>
        <taxon>Teleostei</taxon>
        <taxon>Neoteleostei</taxon>
        <taxon>Acanthomorphata</taxon>
        <taxon>Ovalentaria</taxon>
        <taxon>Pomacentridae</taxon>
        <taxon>Stegastes</taxon>
    </lineage>
</organism>
<name>A0A9Y4N802_9TELE</name>
<dbReference type="AlphaFoldDB" id="A0A9Y4N802"/>
<evidence type="ECO:0000313" key="2">
    <source>
        <dbReference type="Proteomes" id="UP000694891"/>
    </source>
</evidence>
<feature type="domain" description="RIIa" evidence="1">
    <location>
        <begin position="50"/>
        <end position="76"/>
    </location>
</feature>
<evidence type="ECO:0000313" key="3">
    <source>
        <dbReference type="RefSeq" id="XP_008285958.1"/>
    </source>
</evidence>
<sequence length="89" mass="10177">MAGKGGLSKLDVGVLSTEQQEKLRQFKIKTRIDNEKYLRSHPEVELLIGDFLRDVLLKRPVDVREFAADHFTNLQANVDPKTERPSTVE</sequence>
<protein>
    <submittedName>
        <fullName evidence="3">RIIa domain-containing protein 1</fullName>
    </submittedName>
</protein>
<evidence type="ECO:0000259" key="1">
    <source>
        <dbReference type="Pfam" id="PF02197"/>
    </source>
</evidence>
<dbReference type="CTD" id="284485"/>
<dbReference type="RefSeq" id="XP_008285958.1">
    <property type="nucleotide sequence ID" value="XM_008287736.1"/>
</dbReference>
<keyword evidence="2" id="KW-1185">Reference proteome</keyword>
<dbReference type="SUPFAM" id="SSF47391">
    <property type="entry name" value="Dimerization-anchoring domain of cAMP-dependent PK regulatory subunit"/>
    <property type="match status" value="1"/>
</dbReference>
<dbReference type="InterPro" id="IPR059162">
    <property type="entry name" value="RIIAD1"/>
</dbReference>
<dbReference type="GeneID" id="103361605"/>
<proteinExistence type="predicted"/>
<dbReference type="PANTHER" id="PTHR15505">
    <property type="entry name" value="RIIA DOMAIN-CONTAINING PROTEIN 1"/>
    <property type="match status" value="1"/>
</dbReference>
<dbReference type="Pfam" id="PF02197">
    <property type="entry name" value="RIIa"/>
    <property type="match status" value="1"/>
</dbReference>
<accession>A0A9Y4N802</accession>
<dbReference type="InterPro" id="IPR003117">
    <property type="entry name" value="cAMP_dep_PK_reg_su_I/II_a/b"/>
</dbReference>